<dbReference type="Proteomes" id="UP000239833">
    <property type="component" value="Chromosome"/>
</dbReference>
<organism evidence="1 2">
    <name type="scientific">Paenibacillus larvae subsp. larvae</name>
    <dbReference type="NCBI Taxonomy" id="147375"/>
    <lineage>
        <taxon>Bacteria</taxon>
        <taxon>Bacillati</taxon>
        <taxon>Bacillota</taxon>
        <taxon>Bacilli</taxon>
        <taxon>Bacillales</taxon>
        <taxon>Paenibacillaceae</taxon>
        <taxon>Paenibacillus</taxon>
    </lineage>
</organism>
<protein>
    <submittedName>
        <fullName evidence="1">Uncharacterized protein</fullName>
    </submittedName>
</protein>
<name>A0A2L1TWR2_9BACL</name>
<reference evidence="2" key="1">
    <citation type="submission" date="2017-02" db="EMBL/GenBank/DDBJ databases">
        <title>Delineation of Paenibacillus larvae strains originating from foulbrood outbreaks.</title>
        <authorList>
            <person name="Beims H."/>
            <person name="Bunk B."/>
            <person name="Sproeer C."/>
            <person name="Mohr K.I."/>
            <person name="Pradella S."/>
            <person name="Guenther G."/>
            <person name="Rohde M."/>
            <person name="von der Ohe W."/>
            <person name="Steinert M."/>
        </authorList>
    </citation>
    <scope>NUCLEOTIDE SEQUENCE [LARGE SCALE GENOMIC DNA]</scope>
    <source>
        <strain evidence="2">Eric_III</strain>
    </source>
</reference>
<gene>
    <name evidence="1" type="ORF">ERICIII_00877</name>
</gene>
<proteinExistence type="predicted"/>
<sequence>MQIIDERHKYRQDEIIKRYNEMRDILTAQPKCKVVIKDYQRPDVWMKTNPRLYHRHGSFLNQEVFI</sequence>
<accession>A0A2L1TWR2</accession>
<evidence type="ECO:0000313" key="2">
    <source>
        <dbReference type="Proteomes" id="UP000239833"/>
    </source>
</evidence>
<evidence type="ECO:0000313" key="1">
    <source>
        <dbReference type="EMBL" id="AVF25084.1"/>
    </source>
</evidence>
<dbReference type="AlphaFoldDB" id="A0A2L1TWR2"/>
<dbReference type="EMBL" id="CP019655">
    <property type="protein sequence ID" value="AVF25084.1"/>
    <property type="molecule type" value="Genomic_DNA"/>
</dbReference>